<sequence length="285" mass="32719">MQRAEFKLSVISKSIFDKPLNSFEFKNNSTYKKPNLHTVEEHQPNNNHELSFLIDASKFYSILCPSLSSRLICKVANLTSEIDQTKSYCDFFSGKICPKCFSAYLIGANSKLDVKSVKGHSRKRLKNKILEQCKITDSQLTNCSLKYLFITCNFCSFIFKKPYWEKKIKIANKSKDLKDNCKNKSNDILDYSNYILGASNEGIQSDSYNKDRCKTSIQENKKTSTNRNLRFFNTKNQRAGSIPLETKNSIANFANATQSSTDREDERINHTLKGNSFYDILSMLE</sequence>
<evidence type="ECO:0000313" key="2">
    <source>
        <dbReference type="Proteomes" id="UP001071777"/>
    </source>
</evidence>
<dbReference type="Proteomes" id="UP001071777">
    <property type="component" value="Unassembled WGS sequence"/>
</dbReference>
<keyword evidence="2" id="KW-1185">Reference proteome</keyword>
<comment type="caution">
    <text evidence="1">The sequence shown here is derived from an EMBL/GenBank/DDBJ whole genome shotgun (WGS) entry which is preliminary data.</text>
</comment>
<accession>A0ABQ8P9C1</accession>
<name>A0ABQ8P9C1_9CRYT</name>
<proteinExistence type="predicted"/>
<evidence type="ECO:0000313" key="1">
    <source>
        <dbReference type="EMBL" id="KAJ1613534.1"/>
    </source>
</evidence>
<gene>
    <name evidence="1" type="ORF">OJ252_948</name>
</gene>
<protein>
    <recommendedName>
        <fullName evidence="3">RNAse P Rpr2/Rpp21 subunit domain-containing protein</fullName>
    </recommendedName>
</protein>
<reference evidence="1" key="1">
    <citation type="submission" date="2022-10" db="EMBL/GenBank/DDBJ databases">
        <title>Adaptive evolution leads to modifications in subtelomeric GC content in a zoonotic Cryptosporidium species.</title>
        <authorList>
            <person name="Li J."/>
            <person name="Feng Y."/>
            <person name="Xiao L."/>
        </authorList>
    </citation>
    <scope>NUCLEOTIDE SEQUENCE</scope>
    <source>
        <strain evidence="1">25894</strain>
    </source>
</reference>
<organism evidence="1 2">
    <name type="scientific">Cryptosporidium canis</name>
    <dbReference type="NCBI Taxonomy" id="195482"/>
    <lineage>
        <taxon>Eukaryota</taxon>
        <taxon>Sar</taxon>
        <taxon>Alveolata</taxon>
        <taxon>Apicomplexa</taxon>
        <taxon>Conoidasida</taxon>
        <taxon>Coccidia</taxon>
        <taxon>Eucoccidiorida</taxon>
        <taxon>Eimeriorina</taxon>
        <taxon>Cryptosporidiidae</taxon>
        <taxon>Cryptosporidium</taxon>
    </lineage>
</organism>
<evidence type="ECO:0008006" key="3">
    <source>
        <dbReference type="Google" id="ProtNLM"/>
    </source>
</evidence>
<dbReference type="EMBL" id="JAPCXB010000033">
    <property type="protein sequence ID" value="KAJ1613534.1"/>
    <property type="molecule type" value="Genomic_DNA"/>
</dbReference>